<dbReference type="HOGENOM" id="CLU_280921_0_0_1"/>
<evidence type="ECO:0000256" key="1">
    <source>
        <dbReference type="ARBA" id="ARBA00022801"/>
    </source>
</evidence>
<feature type="region of interest" description="Disordered" evidence="4">
    <location>
        <begin position="1"/>
        <end position="43"/>
    </location>
</feature>
<dbReference type="Pfam" id="PF00300">
    <property type="entry name" value="His_Phos_1"/>
    <property type="match status" value="1"/>
</dbReference>
<feature type="compositionally biased region" description="Polar residues" evidence="4">
    <location>
        <begin position="942"/>
        <end position="953"/>
    </location>
</feature>
<evidence type="ECO:0000256" key="2">
    <source>
        <dbReference type="PIRSR" id="PIRSR613078-1"/>
    </source>
</evidence>
<dbReference type="SUPFAM" id="SSF53254">
    <property type="entry name" value="Phosphoglycerate mutase-like"/>
    <property type="match status" value="1"/>
</dbReference>
<dbReference type="Proteomes" id="UP000027361">
    <property type="component" value="Unassembled WGS sequence"/>
</dbReference>
<dbReference type="OrthoDB" id="354304at2759"/>
<dbReference type="InterPro" id="IPR029033">
    <property type="entry name" value="His_PPase_superfam"/>
</dbReference>
<dbReference type="GeneID" id="25263008"/>
<feature type="compositionally biased region" description="Polar residues" evidence="4">
    <location>
        <begin position="848"/>
        <end position="860"/>
    </location>
</feature>
<keyword evidence="1" id="KW-0378">Hydrolase</keyword>
<dbReference type="InParanoid" id="A0A066VD86"/>
<dbReference type="InterPro" id="IPR013078">
    <property type="entry name" value="His_Pase_superF_clade-1"/>
</dbReference>
<name>A0A066VD86_TILAU</name>
<dbReference type="AlphaFoldDB" id="A0A066VD86"/>
<dbReference type="GO" id="GO:0005829">
    <property type="term" value="C:cytosol"/>
    <property type="evidence" value="ECO:0007669"/>
    <property type="project" value="TreeGrafter"/>
</dbReference>
<dbReference type="GO" id="GO:0045820">
    <property type="term" value="P:negative regulation of glycolytic process"/>
    <property type="evidence" value="ECO:0007669"/>
    <property type="project" value="TreeGrafter"/>
</dbReference>
<feature type="compositionally biased region" description="Polar residues" evidence="4">
    <location>
        <begin position="456"/>
        <end position="471"/>
    </location>
</feature>
<comment type="caution">
    <text evidence="5">The sequence shown here is derived from an EMBL/GenBank/DDBJ whole genome shotgun (WGS) entry which is preliminary data.</text>
</comment>
<feature type="compositionally biased region" description="Polar residues" evidence="4">
    <location>
        <begin position="1043"/>
        <end position="1055"/>
    </location>
</feature>
<protein>
    <recommendedName>
        <fullName evidence="7">Phosphoglycerate mutase-like protein</fullName>
    </recommendedName>
</protein>
<reference evidence="5 6" key="1">
    <citation type="submission" date="2014-05" db="EMBL/GenBank/DDBJ databases">
        <title>Draft genome sequence of a rare smut relative, Tilletiaria anomala UBC 951.</title>
        <authorList>
            <consortium name="DOE Joint Genome Institute"/>
            <person name="Toome M."/>
            <person name="Kuo A."/>
            <person name="Henrissat B."/>
            <person name="Lipzen A."/>
            <person name="Tritt A."/>
            <person name="Yoshinaga Y."/>
            <person name="Zane M."/>
            <person name="Barry K."/>
            <person name="Grigoriev I.V."/>
            <person name="Spatafora J.W."/>
            <person name="Aimea M.C."/>
        </authorList>
    </citation>
    <scope>NUCLEOTIDE SEQUENCE [LARGE SCALE GENOMIC DNA]</scope>
    <source>
        <strain evidence="5 6">UBC 951</strain>
    </source>
</reference>
<accession>A0A066VD86</accession>
<feature type="active site" description="Proton donor/acceptor" evidence="2">
    <location>
        <position position="153"/>
    </location>
</feature>
<feature type="compositionally biased region" description="Polar residues" evidence="4">
    <location>
        <begin position="1090"/>
        <end position="1117"/>
    </location>
</feature>
<feature type="compositionally biased region" description="Polar residues" evidence="4">
    <location>
        <begin position="1063"/>
        <end position="1074"/>
    </location>
</feature>
<feature type="compositionally biased region" description="Polar residues" evidence="4">
    <location>
        <begin position="883"/>
        <end position="902"/>
    </location>
</feature>
<dbReference type="InterPro" id="IPR013745">
    <property type="entry name" value="Bit61/PRR5"/>
</dbReference>
<evidence type="ECO:0000313" key="6">
    <source>
        <dbReference type="Proteomes" id="UP000027361"/>
    </source>
</evidence>
<keyword evidence="6" id="KW-1185">Reference proteome</keyword>
<evidence type="ECO:0000256" key="3">
    <source>
        <dbReference type="PIRSR" id="PIRSR613078-2"/>
    </source>
</evidence>
<feature type="region of interest" description="Disordered" evidence="4">
    <location>
        <begin position="456"/>
        <end position="480"/>
    </location>
</feature>
<feature type="region of interest" description="Disordered" evidence="4">
    <location>
        <begin position="1011"/>
        <end position="1117"/>
    </location>
</feature>
<dbReference type="STRING" id="1037660.A0A066VD86"/>
<dbReference type="GO" id="GO:0004331">
    <property type="term" value="F:fructose-2,6-bisphosphate 2-phosphatase activity"/>
    <property type="evidence" value="ECO:0007669"/>
    <property type="project" value="TreeGrafter"/>
</dbReference>
<dbReference type="PANTHER" id="PTHR46517">
    <property type="entry name" value="FRUCTOSE-2,6-BISPHOSPHATASE TIGAR"/>
    <property type="match status" value="1"/>
</dbReference>
<dbReference type="EMBL" id="JMSN01000105">
    <property type="protein sequence ID" value="KDN39396.1"/>
    <property type="molecule type" value="Genomic_DNA"/>
</dbReference>
<evidence type="ECO:0000256" key="4">
    <source>
        <dbReference type="SAM" id="MobiDB-lite"/>
    </source>
</evidence>
<feature type="region of interest" description="Disordered" evidence="4">
    <location>
        <begin position="846"/>
        <end position="953"/>
    </location>
</feature>
<dbReference type="Gene3D" id="3.40.50.1240">
    <property type="entry name" value="Phosphoglycerate mutase-like"/>
    <property type="match status" value="1"/>
</dbReference>
<evidence type="ECO:0008006" key="7">
    <source>
        <dbReference type="Google" id="ProtNLM"/>
    </source>
</evidence>
<dbReference type="GO" id="GO:0043456">
    <property type="term" value="P:regulation of pentose-phosphate shunt"/>
    <property type="evidence" value="ECO:0007669"/>
    <property type="project" value="TreeGrafter"/>
</dbReference>
<feature type="region of interest" description="Disordered" evidence="4">
    <location>
        <begin position="301"/>
        <end position="357"/>
    </location>
</feature>
<sequence length="1117" mass="118940">MDPRPLTDSPEAFNRPLATAAASGPPSGQCRPPRRSPHTVSSSNSSFLITTSYVNPPNSIVTNYPLKSLLITLVRHGESQDDLRSICAGYRDSALSSTGQSQARAVGKSFADVPIVAIYSSDLKRAATTADEVLQQNNTIPPPILVQSQSLREQNFGQAEGKSWSSVERQTLPTAEDTRTAKFQDGESLEDVNARVATAVRRFILPRIEALRKEPVSATHKGAASAVGGNVPNDCPHIVIIAHGIAIQELLRVFMSLHESDPPGGLQAPWPDPKQSYRHVRLENSGWTRLEIAVPAAVPAPGRAPSSMGPGAVPAPTGTGVIASQSSGSEMDSGQIQTQLAEGSVDAQRPLPSAPTAGRSTFVRILVQNQTDHLKGVTMQLPTSGGPANMLSGGSGAIPDEGMRSGLTPSVSTPMMNTGSLSAGRSPHGLLATPASAKSLSAYDGRFLAREIEKATSNSATNESAMSNTTGASGGLVPSQSTPLLHPSALHAYSLQNMLNQTSAAATELAHVSTNGLSSISDTWQSICVKILPLFNGEGLKASFDELNALVGVHVRKVVQRGPARALDTLSAEIASLASSGMYTLNSRLSALQGEALLRQLVRVWIDYFGDIIPNVDASFLPVVTDPDIASLTKGKTPKAGAAMASQIAAPGISASMSTATPLSSLRTERIEVRQILLSVFRDEIIAPRYEQLFYLFAHIRNFSGEGEQDDDADEASDSNLYPRLLQMSNVVNSVQGEGEPQQMMESLLRVLRIGAKGGNDSELESLGLQSIGGAGTQGNQRQNRRGWLPRLALKHSNFTVPIPVRKREAPPMQAMSIGDEEDTMDASTQQYKDFLESDEFLEELKSGQNSHPCNNQASHAHTESRQGPRPPSLFDPRFSENDFLNSLRSPAQSDALSTPQRHTPDLSGSTLLSIGGGRDSSDPTRAKPQNQAKPQTHVHGQIQTPTQVGLPSTSAYASSSVIDVAQLSSSFMGLVTPICKAGPEMPQLLDATALREDGTPMRVPVFGEEEEIEKEEGQERQDHGSGASASLRLRQQGQQQQYSLSTPHTPGRNSSTRHEQQEGQTKVSTTQGDGTCRLEGSSREDNFLDGSTNTSTDLSTADATISATPTAVVNVH</sequence>
<gene>
    <name evidence="5" type="ORF">K437DRAFT_239542</name>
</gene>
<proteinExistence type="predicted"/>
<evidence type="ECO:0000313" key="5">
    <source>
        <dbReference type="EMBL" id="KDN39396.1"/>
    </source>
</evidence>
<dbReference type="SMART" id="SM00855">
    <property type="entry name" value="PGAM"/>
    <property type="match status" value="1"/>
</dbReference>
<feature type="compositionally biased region" description="Polar residues" evidence="4">
    <location>
        <begin position="322"/>
        <end position="341"/>
    </location>
</feature>
<organism evidence="5 6">
    <name type="scientific">Tilletiaria anomala (strain ATCC 24038 / CBS 436.72 / UBC 951)</name>
    <dbReference type="NCBI Taxonomy" id="1037660"/>
    <lineage>
        <taxon>Eukaryota</taxon>
        <taxon>Fungi</taxon>
        <taxon>Dikarya</taxon>
        <taxon>Basidiomycota</taxon>
        <taxon>Ustilaginomycotina</taxon>
        <taxon>Exobasidiomycetes</taxon>
        <taxon>Georgefischeriales</taxon>
        <taxon>Tilletiariaceae</taxon>
        <taxon>Tilletiaria</taxon>
    </lineage>
</organism>
<feature type="binding site" evidence="3">
    <location>
        <position position="125"/>
    </location>
    <ligand>
        <name>substrate</name>
    </ligand>
</feature>
<dbReference type="OMA" id="QMICIRV"/>
<feature type="compositionally biased region" description="Low complexity" evidence="4">
    <location>
        <begin position="301"/>
        <end position="321"/>
    </location>
</feature>
<dbReference type="Pfam" id="PF08539">
    <property type="entry name" value="HbrB"/>
    <property type="match status" value="1"/>
</dbReference>
<dbReference type="InterPro" id="IPR051695">
    <property type="entry name" value="Phosphoglycerate_Mutase"/>
</dbReference>
<feature type="active site" description="Tele-phosphohistidine intermediate" evidence="2">
    <location>
        <position position="76"/>
    </location>
</feature>
<dbReference type="RefSeq" id="XP_013241023.1">
    <property type="nucleotide sequence ID" value="XM_013385569.1"/>
</dbReference>
<dbReference type="CDD" id="cd07067">
    <property type="entry name" value="HP_PGM_like"/>
    <property type="match status" value="1"/>
</dbReference>
<dbReference type="PANTHER" id="PTHR46517:SF1">
    <property type="entry name" value="FRUCTOSE-2,6-BISPHOSPHATASE TIGAR"/>
    <property type="match status" value="1"/>
</dbReference>